<dbReference type="Pfam" id="PF13087">
    <property type="entry name" value="AAA_12"/>
    <property type="match status" value="1"/>
</dbReference>
<proteinExistence type="inferred from homology"/>
<evidence type="ECO:0000313" key="9">
    <source>
        <dbReference type="EMBL" id="KNE71872.1"/>
    </source>
</evidence>
<keyword evidence="3 6" id="KW-0378">Hydrolase</keyword>
<dbReference type="GO" id="GO:0005694">
    <property type="term" value="C:chromosome"/>
    <property type="evidence" value="ECO:0007669"/>
    <property type="project" value="UniProtKB-ARBA"/>
</dbReference>
<evidence type="ECO:0000256" key="7">
    <source>
        <dbReference type="SAM" id="MobiDB-lite"/>
    </source>
</evidence>
<dbReference type="Pfam" id="PF13086">
    <property type="entry name" value="AAA_11"/>
    <property type="match status" value="1"/>
</dbReference>
<organism evidence="9 10">
    <name type="scientific">Allomyces macrogynus (strain ATCC 38327)</name>
    <name type="common">Allomyces javanicus var. macrogynus</name>
    <dbReference type="NCBI Taxonomy" id="578462"/>
    <lineage>
        <taxon>Eukaryota</taxon>
        <taxon>Fungi</taxon>
        <taxon>Fungi incertae sedis</taxon>
        <taxon>Blastocladiomycota</taxon>
        <taxon>Blastocladiomycetes</taxon>
        <taxon>Blastocladiales</taxon>
        <taxon>Blastocladiaceae</taxon>
        <taxon>Allomyces</taxon>
    </lineage>
</organism>
<dbReference type="PANTHER" id="PTHR21529">
    <property type="entry name" value="MAMMARY TURMOR VIRUS RECEPTOR HOMOLOG 1, 2 MTVR1, 2"/>
    <property type="match status" value="1"/>
</dbReference>
<evidence type="ECO:0000256" key="2">
    <source>
        <dbReference type="ARBA" id="ARBA00022741"/>
    </source>
</evidence>
<reference evidence="10" key="2">
    <citation type="submission" date="2009-11" db="EMBL/GenBank/DDBJ databases">
        <title>The Genome Sequence of Allomyces macrogynus strain ATCC 38327.</title>
        <authorList>
            <consortium name="The Broad Institute Genome Sequencing Platform"/>
            <person name="Russ C."/>
            <person name="Cuomo C."/>
            <person name="Shea T."/>
            <person name="Young S.K."/>
            <person name="Zeng Q."/>
            <person name="Koehrsen M."/>
            <person name="Haas B."/>
            <person name="Borodovsky M."/>
            <person name="Guigo R."/>
            <person name="Alvarado L."/>
            <person name="Berlin A."/>
            <person name="Borenstein D."/>
            <person name="Chen Z."/>
            <person name="Engels R."/>
            <person name="Freedman E."/>
            <person name="Gellesch M."/>
            <person name="Goldberg J."/>
            <person name="Griggs A."/>
            <person name="Gujja S."/>
            <person name="Heiman D."/>
            <person name="Hepburn T."/>
            <person name="Howarth C."/>
            <person name="Jen D."/>
            <person name="Larson L."/>
            <person name="Lewis B."/>
            <person name="Mehta T."/>
            <person name="Park D."/>
            <person name="Pearson M."/>
            <person name="Roberts A."/>
            <person name="Saif S."/>
            <person name="Shenoy N."/>
            <person name="Sisk P."/>
            <person name="Stolte C."/>
            <person name="Sykes S."/>
            <person name="Walk T."/>
            <person name="White J."/>
            <person name="Yandava C."/>
            <person name="Burger G."/>
            <person name="Gray M.W."/>
            <person name="Holland P.W.H."/>
            <person name="King N."/>
            <person name="Lang F.B.F."/>
            <person name="Roger A.J."/>
            <person name="Ruiz-Trillo I."/>
            <person name="Lander E."/>
            <person name="Nusbaum C."/>
        </authorList>
    </citation>
    <scope>NUCLEOTIDE SEQUENCE [LARGE SCALE GENOMIC DNA]</scope>
    <source>
        <strain evidence="10">ATCC 38327</strain>
    </source>
</reference>
<keyword evidence="5 6" id="KW-0067">ATP-binding</keyword>
<keyword evidence="2 6" id="KW-0547">Nucleotide-binding</keyword>
<evidence type="ECO:0000256" key="4">
    <source>
        <dbReference type="ARBA" id="ARBA00022806"/>
    </source>
</evidence>
<dbReference type="Proteomes" id="UP000054350">
    <property type="component" value="Unassembled WGS sequence"/>
</dbReference>
<feature type="binding site" evidence="6">
    <location>
        <begin position="1253"/>
        <end position="1260"/>
    </location>
    <ligand>
        <name>ATP</name>
        <dbReference type="ChEBI" id="CHEBI:30616"/>
    </ligand>
</feature>
<dbReference type="InterPro" id="IPR039904">
    <property type="entry name" value="TRANK1"/>
</dbReference>
<sequence>MIGLPPPEPAADDDGWAKAIFDLYGAALPPPEKPSAVLDPAAPAPGIRVASTSIITQPWTCSETNLIARLAHVSRLDDEIITTLTVGDFLDATDDEFYLLDRDGNKLVHLPDRFDSPAEYAKMLLPLFLEEFRQNVAESVHRHCRGVGPTAYHLGKSITRRTPPGIKRDHYTYWVSAEVMDQKADRELLIPGMIVVLGRYQQLDRVLGDDGNYVLAMIVDAPDADAWSATRVKDRVRIEFNARAGSVQRLVEAGDDVYLLVLTQITGLCRIHRALRVLAGWETMYCNSLLRAVLAPPTDMAAIEAELESFEIYEGLYGRHPLLTSLTLNSSQMHAISNVLLAEQQKVFVVEGPPGTGKTSTIMGMIVQLLAQGERCLVTGPTNMAATENAKRLIQFTRKARVSTPKDMLFRLGDMALVGNAARLGLDDDLRLIYVENRTKRLRELRAAIELAYAETQTLLNNFERVWDDHCDAVEVATGTDPDRDDINAMWECCTATLNGRVADWMKLCGAVLGLDDMVPTTLLAPTQIVDGVSVLQDVRTRLQDLAREAATVRSVSAQYVWSISASLDDRKPAHFYNPVEYQFLTAKRRVDQVLMRLHSNLRPILTLCSKSDRDMVDEIGKHTLIWFSTVSSSVRVNGPVQNAIVDEAAQLVEADTCLLLRIPKLQRIVLVGDDRQLPSVVLSDVAKRFKYDRSLFERLKNVHYPTVFLDTQYRMHPHISMFPRHQFYQGQLKDHIDFGRDRYHQSWHDLGDHLAPYQFIDVEGTEWRDNTTQSYSNAIEAEYIKKMLVSVAKALPTGTRVEVGVISPYSDQCKLIQAVLAKVPGTRVVETNARHNMLVIKNKLIVSINSIDGFQGQERDIIIFSCVRSNSKGKIGFLGEPRRLNVAITRARYSCWIIGHAKTLQAKNPVWQALLENAKAREIVLDVSTLPFYHEVKAATMVAKVEKMIESATGVAIARAKPPRVGARKQPVPAPKAVAVAGPSSSSPVASSSSSAFRAVASPPAPRAVVQQRVVAQQRPVAAAAVNTRGKSHVLDFAGAIWESSWSHQTVETMRRLATDDRAAVIRTMIHVLDGKFGARFAEKQTSRDLGDMLVTGGTTQYAFVWSIALRGHKDNVKQIIKFWWLGPRNGIAQGVHQARSALGSHSGEYIAACRKVKRSSESVNAYVPMTAPGGFEFMRTLRRSTCTETDHNENTSASQLELIKSYQINHALWEKFAAESVEALHAFDLLCDLTEQEKGLVRHEGSLFCLGRSGTGKTTVMLLKLWQREHVYRKRGSSDEPLTQLLLTLSPTLAANLQTQYEKYSKLLPEVDEEMAKKSVPRIASWRSVVDWLDSRLTEPFFQHERVFAAVVEDEDETPAATEESNDDDHNDDELQAEWDRDGEDANGQTVGLHRKDKTVDFGRFERAYYPLLPKPVRAFDPAFLWTQIQGVICGSLEALQSPDGVLTKDGYIGLAARRMSTLSESDRATIYDGYVWYARKKRARHEWDMADVVRHIYVHGSEVPRDIEYVYVDEAQDLSMAQIALLSLICANPAGFFFAGDTAQTITCSAFRFQDMKATFYTEFLTRIQEVTFRKATVPPLHTLTQNFRTHVGVLQLAARLVELLVKHFPQSIDQLAPEKAFNDGPLPFLFHGDEDTFIRQVFGGSSGCSLGASQAILVRDDDEKARVLQIMRRHDLDDGQVLTIFEAKGLEFNDVLLFNIVSTSPFKKWGLLAKDRHIDPMEHATLAHELKLLYVAVTRAKEGLWIYEERAEGNALLGMLVGEGLAIQSRADSSVPFSRESDPFMWEQQAAKLLDSNQYHLAYTCYKRAGNEAKMAYCAAFMAFEDAEKQEGARHGGPQKAAAMYAAAAAKFVDLDMFDKAAEAFMRSKRYREATEMFIKTNAWDDALEASWNTGNLDFVHETLATVTNKSATPAVLEKCARVAMIRSLKKNAPDSDVLRFAVFLDSATKRRLFNRYRKDLLLQLNVQENRFDLNATVFERMHKWTEAAQLWREAGNKVEAERCVRTVVMPHLLVLALNKPDAWPALAQEAVAELDKTGVSLGGGIDDALAALAEDPQDLESLGKKLARLSHWHGSKSPAIEAVLEILRFQALQRRVILLAHDSYFVDLTVELSQTLLQRTKSGMNALLQLLADLPLLDSRQGALPDLLAFSKDLSLPPGHVVISPVIVKAVHVVSGATKGDLVVVDAKTLRARMSEVLTAQLRGAVAEMNMLMTKLIQRMEYISLTLHKREDAHKDALERFYIQLAAFDLIQDLKSRTGDNSLQAPIGWFRTIFPANVFGLDYAELAQIRVSKGVQNAFRGLLTSSGSLSEGHVLRSLCLMGSFRGVIPAPPVQHLAQLHRGLMLIHFRYHHADPRAQLHLYFGCQALIEYFRHVYFMDEIADDVDPFDFLFHLEKTAALMLVLATRFNSLIISDRLLTLLEPIDPVAIGARLGSFDVDHRDQSWKPRTRYAEFDLRDTMVPLIGKILAKDHAVWRLVETKLTRIDRARFQTRLAAFLLLVHFNYGPRYQKMHSTIVEALVSDKRHGGIVIREDALRKEEYQDHLNELSVAGEKVIVCLNRESGMYDAAMQNRDLKALPRRVVVQCPNNSTWWVNLNGHGGSGATQSKPFEMRRLDIDQDEDAAMASADDISSLMRKEQQEHTDKLPPRIHAAVLAWVARVRRFRALRHEYVVRQGALPLDVQVEYEEHLVARADKRATGRRRMLPGSVPHAVWRYRVAVRDVRLAMLTSHAAAAALASSVQLDDANEDTLQSALEEVTLDTHELVSMCCKETAWALKLRMMRVAKKVETLDRVVADLRRKLGVHAA</sequence>
<dbReference type="InterPro" id="IPR041679">
    <property type="entry name" value="DNA2/NAM7-like_C"/>
</dbReference>
<reference evidence="9 10" key="1">
    <citation type="submission" date="2009-11" db="EMBL/GenBank/DDBJ databases">
        <title>Annotation of Allomyces macrogynus ATCC 38327.</title>
        <authorList>
            <consortium name="The Broad Institute Genome Sequencing Platform"/>
            <person name="Russ C."/>
            <person name="Cuomo C."/>
            <person name="Burger G."/>
            <person name="Gray M.W."/>
            <person name="Holland P.W.H."/>
            <person name="King N."/>
            <person name="Lang F.B.F."/>
            <person name="Roger A.J."/>
            <person name="Ruiz-Trillo I."/>
            <person name="Young S.K."/>
            <person name="Zeng Q."/>
            <person name="Gargeya S."/>
            <person name="Fitzgerald M."/>
            <person name="Haas B."/>
            <person name="Abouelleil A."/>
            <person name="Alvarado L."/>
            <person name="Arachchi H.M."/>
            <person name="Berlin A."/>
            <person name="Chapman S.B."/>
            <person name="Gearin G."/>
            <person name="Goldberg J."/>
            <person name="Griggs A."/>
            <person name="Gujja S."/>
            <person name="Hansen M."/>
            <person name="Heiman D."/>
            <person name="Howarth C."/>
            <person name="Larimer J."/>
            <person name="Lui A."/>
            <person name="MacDonald P.J.P."/>
            <person name="McCowen C."/>
            <person name="Montmayeur A."/>
            <person name="Murphy C."/>
            <person name="Neiman D."/>
            <person name="Pearson M."/>
            <person name="Priest M."/>
            <person name="Roberts A."/>
            <person name="Saif S."/>
            <person name="Shea T."/>
            <person name="Sisk P."/>
            <person name="Stolte C."/>
            <person name="Sykes S."/>
            <person name="Wortman J."/>
            <person name="Nusbaum C."/>
            <person name="Birren B."/>
        </authorList>
    </citation>
    <scope>NUCLEOTIDE SEQUENCE [LARGE SCALE GENOMIC DNA]</scope>
    <source>
        <strain evidence="9 10">ATCC 38327</strain>
    </source>
</reference>
<dbReference type="InterPro" id="IPR047187">
    <property type="entry name" value="SF1_C_Upf1"/>
</dbReference>
<evidence type="ECO:0000313" key="10">
    <source>
        <dbReference type="Proteomes" id="UP000054350"/>
    </source>
</evidence>
<evidence type="ECO:0000256" key="6">
    <source>
        <dbReference type="PROSITE-ProRule" id="PRU00560"/>
    </source>
</evidence>
<accession>A0A0L0TAU4</accession>
<evidence type="ECO:0000256" key="5">
    <source>
        <dbReference type="ARBA" id="ARBA00022840"/>
    </source>
</evidence>
<dbReference type="InterPro" id="IPR014016">
    <property type="entry name" value="UvrD-like_ATP-bd"/>
</dbReference>
<gene>
    <name evidence="9" type="ORF">AMAG_16301</name>
</gene>
<dbReference type="SUPFAM" id="SSF52540">
    <property type="entry name" value="P-loop containing nucleoside triphosphate hydrolases"/>
    <property type="match status" value="2"/>
</dbReference>
<dbReference type="InterPro" id="IPR014017">
    <property type="entry name" value="DNA_helicase_UvrD-like_C"/>
</dbReference>
<dbReference type="CDD" id="cd18808">
    <property type="entry name" value="SF1_C_Upf1"/>
    <property type="match status" value="1"/>
</dbReference>
<evidence type="ECO:0000259" key="8">
    <source>
        <dbReference type="PROSITE" id="PS51198"/>
    </source>
</evidence>
<dbReference type="Pfam" id="PF13361">
    <property type="entry name" value="UvrD_C"/>
    <property type="match status" value="1"/>
</dbReference>
<comment type="similarity">
    <text evidence="1">Belongs to the DNA2/NAM7 helicase family.</text>
</comment>
<dbReference type="EMBL" id="GG745375">
    <property type="protein sequence ID" value="KNE71872.1"/>
    <property type="molecule type" value="Genomic_DNA"/>
</dbReference>
<dbReference type="OrthoDB" id="3156807at2759"/>
<dbReference type="PANTHER" id="PTHR21529:SF4">
    <property type="entry name" value="TPR AND ANKYRIN REPEAT-CONTAINING PROTEIN 1"/>
    <property type="match status" value="1"/>
</dbReference>
<dbReference type="FunFam" id="3.40.50.300:FF:000326">
    <property type="entry name" value="P-loop containing nucleoside triphosphate hydrolase"/>
    <property type="match status" value="1"/>
</dbReference>
<dbReference type="GO" id="GO:0004386">
    <property type="term" value="F:helicase activity"/>
    <property type="evidence" value="ECO:0007669"/>
    <property type="project" value="UniProtKB-UniRule"/>
</dbReference>
<feature type="domain" description="UvrD-like helicase ATP-binding" evidence="8">
    <location>
        <begin position="1232"/>
        <end position="1594"/>
    </location>
</feature>
<dbReference type="InterPro" id="IPR041677">
    <property type="entry name" value="DNA2/NAM7_AAA_11"/>
</dbReference>
<keyword evidence="4 6" id="KW-0347">Helicase</keyword>
<name>A0A0L0TAU4_ALLM3</name>
<dbReference type="Gene3D" id="3.40.50.300">
    <property type="entry name" value="P-loop containing nucleotide triphosphate hydrolases"/>
    <property type="match status" value="4"/>
</dbReference>
<evidence type="ECO:0000256" key="1">
    <source>
        <dbReference type="ARBA" id="ARBA00007913"/>
    </source>
</evidence>
<dbReference type="InterPro" id="IPR027417">
    <property type="entry name" value="P-loop_NTPase"/>
</dbReference>
<dbReference type="GO" id="GO:0016787">
    <property type="term" value="F:hydrolase activity"/>
    <property type="evidence" value="ECO:0007669"/>
    <property type="project" value="UniProtKB-UniRule"/>
</dbReference>
<protein>
    <recommendedName>
        <fullName evidence="8">UvrD-like helicase ATP-binding domain-containing protein</fullName>
    </recommendedName>
</protein>
<dbReference type="STRING" id="578462.A0A0L0TAU4"/>
<dbReference type="VEuPathDB" id="FungiDB:AMAG_16301"/>
<evidence type="ECO:0000256" key="3">
    <source>
        <dbReference type="ARBA" id="ARBA00022801"/>
    </source>
</evidence>
<dbReference type="eggNOG" id="KOG1801">
    <property type="taxonomic scope" value="Eukaryota"/>
</dbReference>
<dbReference type="GO" id="GO:0005524">
    <property type="term" value="F:ATP binding"/>
    <property type="evidence" value="ECO:0007669"/>
    <property type="project" value="UniProtKB-UniRule"/>
</dbReference>
<feature type="region of interest" description="Disordered" evidence="7">
    <location>
        <begin position="1356"/>
        <end position="1376"/>
    </location>
</feature>
<dbReference type="PROSITE" id="PS51198">
    <property type="entry name" value="UVRD_HELICASE_ATP_BIND"/>
    <property type="match status" value="1"/>
</dbReference>
<keyword evidence="10" id="KW-1185">Reference proteome</keyword>
<dbReference type="Pfam" id="PF00580">
    <property type="entry name" value="UvrD-helicase"/>
    <property type="match status" value="1"/>
</dbReference>